<evidence type="ECO:0000313" key="4">
    <source>
        <dbReference type="Proteomes" id="UP000054845"/>
    </source>
</evidence>
<organism evidence="3 4">
    <name type="scientific">Ceraceosorus bombacis</name>
    <dbReference type="NCBI Taxonomy" id="401625"/>
    <lineage>
        <taxon>Eukaryota</taxon>
        <taxon>Fungi</taxon>
        <taxon>Dikarya</taxon>
        <taxon>Basidiomycota</taxon>
        <taxon>Ustilaginomycotina</taxon>
        <taxon>Exobasidiomycetes</taxon>
        <taxon>Ceraceosorales</taxon>
        <taxon>Ceraceosoraceae</taxon>
        <taxon>Ceraceosorus</taxon>
    </lineage>
</organism>
<keyword evidence="2" id="KW-0732">Signal</keyword>
<keyword evidence="4" id="KW-1185">Reference proteome</keyword>
<name>A0A0P1BMA9_9BASI</name>
<dbReference type="Proteomes" id="UP000054845">
    <property type="component" value="Unassembled WGS sequence"/>
</dbReference>
<dbReference type="AlphaFoldDB" id="A0A0P1BMA9"/>
<protein>
    <submittedName>
        <fullName evidence="3">Uncharacterized protein</fullName>
    </submittedName>
</protein>
<dbReference type="EMBL" id="CCYA01000254">
    <property type="protein sequence ID" value="CEH17173.1"/>
    <property type="molecule type" value="Genomic_DNA"/>
</dbReference>
<sequence>MLFLARKHILINAVLVQIALGRVSRERESVMRRSPGLEGAANAFDISHPFVKSLHAELEPVHRTTTERFAAFQVPAFKKKASSQRNAFASDTPSRHEGIAAKLNETRKQYEKVVLGKGSSSPARMVGANLIRSPSPEAHMTDSHSTSPVSVLKQKHILHRVQASLASSNGKGDGGHQSGTGVFVPKVDVYEKAVNKNDGLKAYFGESGDLANMGTRKKIYEVAEKLKANSPGVFERYITDGASSSGSRSRTSS</sequence>
<evidence type="ECO:0000256" key="1">
    <source>
        <dbReference type="SAM" id="MobiDB-lite"/>
    </source>
</evidence>
<accession>A0A0P1BMA9</accession>
<proteinExistence type="predicted"/>
<feature type="signal peptide" evidence="2">
    <location>
        <begin position="1"/>
        <end position="21"/>
    </location>
</feature>
<evidence type="ECO:0000313" key="3">
    <source>
        <dbReference type="EMBL" id="CEH17173.1"/>
    </source>
</evidence>
<feature type="region of interest" description="Disordered" evidence="1">
    <location>
        <begin position="83"/>
        <end position="103"/>
    </location>
</feature>
<feature type="compositionally biased region" description="Polar residues" evidence="1">
    <location>
        <begin position="83"/>
        <end position="92"/>
    </location>
</feature>
<dbReference type="OrthoDB" id="10329789at2759"/>
<feature type="chain" id="PRO_5006059682" evidence="2">
    <location>
        <begin position="22"/>
        <end position="253"/>
    </location>
</feature>
<evidence type="ECO:0000256" key="2">
    <source>
        <dbReference type="SAM" id="SignalP"/>
    </source>
</evidence>
<reference evidence="3 4" key="1">
    <citation type="submission" date="2014-09" db="EMBL/GenBank/DDBJ databases">
        <authorList>
            <person name="Magalhaes I.L.F."/>
            <person name="Oliveira U."/>
            <person name="Santos F.R."/>
            <person name="Vidigal T.H.D.A."/>
            <person name="Brescovit A.D."/>
            <person name="Santos A.J."/>
        </authorList>
    </citation>
    <scope>NUCLEOTIDE SEQUENCE [LARGE SCALE GENOMIC DNA]</scope>
</reference>
<feature type="compositionally biased region" description="Basic and acidic residues" evidence="1">
    <location>
        <begin position="93"/>
        <end position="103"/>
    </location>
</feature>